<accession>A0A8X6TGR5</accession>
<dbReference type="Proteomes" id="UP000887013">
    <property type="component" value="Unassembled WGS sequence"/>
</dbReference>
<feature type="compositionally biased region" description="Basic residues" evidence="1">
    <location>
        <begin position="11"/>
        <end position="22"/>
    </location>
</feature>
<feature type="compositionally biased region" description="Polar residues" evidence="1">
    <location>
        <begin position="1"/>
        <end position="10"/>
    </location>
</feature>
<organism evidence="2 3">
    <name type="scientific">Nephila pilipes</name>
    <name type="common">Giant wood spider</name>
    <name type="synonym">Nephila maculata</name>
    <dbReference type="NCBI Taxonomy" id="299642"/>
    <lineage>
        <taxon>Eukaryota</taxon>
        <taxon>Metazoa</taxon>
        <taxon>Ecdysozoa</taxon>
        <taxon>Arthropoda</taxon>
        <taxon>Chelicerata</taxon>
        <taxon>Arachnida</taxon>
        <taxon>Araneae</taxon>
        <taxon>Araneomorphae</taxon>
        <taxon>Entelegynae</taxon>
        <taxon>Araneoidea</taxon>
        <taxon>Nephilidae</taxon>
        <taxon>Nephila</taxon>
    </lineage>
</organism>
<keyword evidence="3" id="KW-1185">Reference proteome</keyword>
<dbReference type="EMBL" id="BMAW01104572">
    <property type="protein sequence ID" value="GFT15168.1"/>
    <property type="molecule type" value="Genomic_DNA"/>
</dbReference>
<feature type="region of interest" description="Disordered" evidence="1">
    <location>
        <begin position="1"/>
        <end position="22"/>
    </location>
</feature>
<dbReference type="AlphaFoldDB" id="A0A8X6TGR5"/>
<reference evidence="2" key="1">
    <citation type="submission" date="2020-08" db="EMBL/GenBank/DDBJ databases">
        <title>Multicomponent nature underlies the extraordinary mechanical properties of spider dragline silk.</title>
        <authorList>
            <person name="Kono N."/>
            <person name="Nakamura H."/>
            <person name="Mori M."/>
            <person name="Yoshida Y."/>
            <person name="Ohtoshi R."/>
            <person name="Malay A.D."/>
            <person name="Moran D.A.P."/>
            <person name="Tomita M."/>
            <person name="Numata K."/>
            <person name="Arakawa K."/>
        </authorList>
    </citation>
    <scope>NUCLEOTIDE SEQUENCE</scope>
</reference>
<proteinExistence type="predicted"/>
<evidence type="ECO:0000256" key="1">
    <source>
        <dbReference type="SAM" id="MobiDB-lite"/>
    </source>
</evidence>
<gene>
    <name evidence="2" type="ORF">NPIL_334821</name>
</gene>
<name>A0A8X6TGR5_NEPPI</name>
<sequence length="89" mass="9719">MEINKTTHSGARNKHSFPHNIKRGYCSDVKSKQIGYPSASGTHLSGQETDNHENVMPAANLSRRRGGHWRPLKATVAVIGSLSDYLSGC</sequence>
<comment type="caution">
    <text evidence="2">The sequence shown here is derived from an EMBL/GenBank/DDBJ whole genome shotgun (WGS) entry which is preliminary data.</text>
</comment>
<evidence type="ECO:0000313" key="2">
    <source>
        <dbReference type="EMBL" id="GFT15168.1"/>
    </source>
</evidence>
<evidence type="ECO:0000313" key="3">
    <source>
        <dbReference type="Proteomes" id="UP000887013"/>
    </source>
</evidence>
<protein>
    <submittedName>
        <fullName evidence="2">Uncharacterized protein</fullName>
    </submittedName>
</protein>